<sequence length="160" mass="17017">MSAGPETGAAAAPEAPWHAAYPKPKTSEPASLSSEEVLALLKGRSENAASNDFVLVDVRRNDHQGGTVRGSINLPAQSLYPSIPTLYGLFKAAGVKQVIFYCGSSAGRGTRAAGWLADYLAERGDKDLQSVLLKGGIKGWVAAGPEFTEWMDEYDETAWS</sequence>
<feature type="domain" description="Rhodanese" evidence="2">
    <location>
        <begin position="49"/>
        <end position="149"/>
    </location>
</feature>
<dbReference type="Pfam" id="PF00581">
    <property type="entry name" value="Rhodanese"/>
    <property type="match status" value="1"/>
</dbReference>
<gene>
    <name evidence="3" type="ORF">SODALDRAFT_354101</name>
</gene>
<dbReference type="GeneID" id="39582165"/>
<dbReference type="RefSeq" id="XP_028469790.1">
    <property type="nucleotide sequence ID" value="XM_028613687.1"/>
</dbReference>
<dbReference type="FunFam" id="3.40.250.10:FF:000045">
    <property type="entry name" value="Arsenate reductase (Arc2), putative"/>
    <property type="match status" value="1"/>
</dbReference>
<feature type="region of interest" description="Disordered" evidence="1">
    <location>
        <begin position="1"/>
        <end position="32"/>
    </location>
</feature>
<dbReference type="STRING" id="1314773.A0A3N2Q5D2"/>
<reference evidence="3 4" key="1">
    <citation type="journal article" date="2018" name="Mol. Ecol.">
        <title>The obligate alkalophilic soda-lake fungus Sodiomyces alkalinus has shifted to a protein diet.</title>
        <authorList>
            <person name="Grum-Grzhimaylo A.A."/>
            <person name="Falkoski D.L."/>
            <person name="van den Heuvel J."/>
            <person name="Valero-Jimenez C.A."/>
            <person name="Min B."/>
            <person name="Choi I.G."/>
            <person name="Lipzen A."/>
            <person name="Daum C.G."/>
            <person name="Aanen D.K."/>
            <person name="Tsang A."/>
            <person name="Henrissat B."/>
            <person name="Bilanenko E.N."/>
            <person name="de Vries R.P."/>
            <person name="van Kan J.A.L."/>
            <person name="Grigoriev I.V."/>
            <person name="Debets A.J.M."/>
        </authorList>
    </citation>
    <scope>NUCLEOTIDE SEQUENCE [LARGE SCALE GENOMIC DNA]</scope>
    <source>
        <strain evidence="3 4">F11</strain>
    </source>
</reference>
<name>A0A3N2Q5D2_SODAK</name>
<organism evidence="3 4">
    <name type="scientific">Sodiomyces alkalinus (strain CBS 110278 / VKM F-3762 / F11)</name>
    <name type="common">Alkaliphilic filamentous fungus</name>
    <dbReference type="NCBI Taxonomy" id="1314773"/>
    <lineage>
        <taxon>Eukaryota</taxon>
        <taxon>Fungi</taxon>
        <taxon>Dikarya</taxon>
        <taxon>Ascomycota</taxon>
        <taxon>Pezizomycotina</taxon>
        <taxon>Sordariomycetes</taxon>
        <taxon>Hypocreomycetidae</taxon>
        <taxon>Glomerellales</taxon>
        <taxon>Plectosphaerellaceae</taxon>
        <taxon>Sodiomyces</taxon>
    </lineage>
</organism>
<dbReference type="InterPro" id="IPR036873">
    <property type="entry name" value="Rhodanese-like_dom_sf"/>
</dbReference>
<protein>
    <submittedName>
        <fullName evidence="3">Rhodanese-like protein</fullName>
    </submittedName>
</protein>
<keyword evidence="4" id="KW-1185">Reference proteome</keyword>
<dbReference type="SUPFAM" id="SSF52821">
    <property type="entry name" value="Rhodanese/Cell cycle control phosphatase"/>
    <property type="match status" value="1"/>
</dbReference>
<dbReference type="SMART" id="SM00450">
    <property type="entry name" value="RHOD"/>
    <property type="match status" value="1"/>
</dbReference>
<dbReference type="Gene3D" id="3.40.250.10">
    <property type="entry name" value="Rhodanese-like domain"/>
    <property type="match status" value="1"/>
</dbReference>
<dbReference type="PROSITE" id="PS50206">
    <property type="entry name" value="RHODANESE_3"/>
    <property type="match status" value="1"/>
</dbReference>
<dbReference type="CDD" id="cd01443">
    <property type="entry name" value="Cdc25_Acr2p"/>
    <property type="match status" value="1"/>
</dbReference>
<accession>A0A3N2Q5D2</accession>
<dbReference type="AlphaFoldDB" id="A0A3N2Q5D2"/>
<proteinExistence type="predicted"/>
<dbReference type="EMBL" id="ML119051">
    <property type="protein sequence ID" value="ROT41984.1"/>
    <property type="molecule type" value="Genomic_DNA"/>
</dbReference>
<dbReference type="GO" id="GO:0005737">
    <property type="term" value="C:cytoplasm"/>
    <property type="evidence" value="ECO:0007669"/>
    <property type="project" value="TreeGrafter"/>
</dbReference>
<dbReference type="PANTHER" id="PTHR10828">
    <property type="entry name" value="M-PHASE INDUCER PHOSPHATASE DUAL SPECIFICITY PHOSPHATASE CDC25"/>
    <property type="match status" value="1"/>
</dbReference>
<evidence type="ECO:0000313" key="4">
    <source>
        <dbReference type="Proteomes" id="UP000272025"/>
    </source>
</evidence>
<dbReference type="Proteomes" id="UP000272025">
    <property type="component" value="Unassembled WGS sequence"/>
</dbReference>
<dbReference type="GO" id="GO:0004725">
    <property type="term" value="F:protein tyrosine phosphatase activity"/>
    <property type="evidence" value="ECO:0007669"/>
    <property type="project" value="TreeGrafter"/>
</dbReference>
<dbReference type="OrthoDB" id="8300214at2759"/>
<evidence type="ECO:0000313" key="3">
    <source>
        <dbReference type="EMBL" id="ROT41984.1"/>
    </source>
</evidence>
<evidence type="ECO:0000256" key="1">
    <source>
        <dbReference type="SAM" id="MobiDB-lite"/>
    </source>
</evidence>
<evidence type="ECO:0000259" key="2">
    <source>
        <dbReference type="PROSITE" id="PS50206"/>
    </source>
</evidence>
<dbReference type="PANTHER" id="PTHR10828:SF50">
    <property type="entry name" value="REDUCTASE (ARC2), PUTATIVE (AFU_ORTHOLOGUE AFUA_6G13400)-RELATED"/>
    <property type="match status" value="1"/>
</dbReference>
<dbReference type="InterPro" id="IPR001763">
    <property type="entry name" value="Rhodanese-like_dom"/>
</dbReference>
<dbReference type="GO" id="GO:0005634">
    <property type="term" value="C:nucleus"/>
    <property type="evidence" value="ECO:0007669"/>
    <property type="project" value="TreeGrafter"/>
</dbReference>